<organism evidence="2 3">
    <name type="scientific">Abeliophyllum distichum</name>
    <dbReference type="NCBI Taxonomy" id="126358"/>
    <lineage>
        <taxon>Eukaryota</taxon>
        <taxon>Viridiplantae</taxon>
        <taxon>Streptophyta</taxon>
        <taxon>Embryophyta</taxon>
        <taxon>Tracheophyta</taxon>
        <taxon>Spermatophyta</taxon>
        <taxon>Magnoliopsida</taxon>
        <taxon>eudicotyledons</taxon>
        <taxon>Gunneridae</taxon>
        <taxon>Pentapetalae</taxon>
        <taxon>asterids</taxon>
        <taxon>lamiids</taxon>
        <taxon>Lamiales</taxon>
        <taxon>Oleaceae</taxon>
        <taxon>Forsythieae</taxon>
        <taxon>Abeliophyllum</taxon>
    </lineage>
</organism>
<dbReference type="Proteomes" id="UP001604336">
    <property type="component" value="Unassembled WGS sequence"/>
</dbReference>
<keyword evidence="1" id="KW-0732">Signal</keyword>
<evidence type="ECO:0000313" key="3">
    <source>
        <dbReference type="Proteomes" id="UP001604336"/>
    </source>
</evidence>
<reference evidence="3" key="1">
    <citation type="submission" date="2024-07" db="EMBL/GenBank/DDBJ databases">
        <title>Two chromosome-level genome assemblies of Korean endemic species Abeliophyllum distichum and Forsythia ovata (Oleaceae).</title>
        <authorList>
            <person name="Jang H."/>
        </authorList>
    </citation>
    <scope>NUCLEOTIDE SEQUENCE [LARGE SCALE GENOMIC DNA]</scope>
</reference>
<dbReference type="AlphaFoldDB" id="A0ABD1RWS4"/>
<protein>
    <submittedName>
        <fullName evidence="2">Carboxylesterase 8-like</fullName>
    </submittedName>
</protein>
<gene>
    <name evidence="2" type="ORF">Adt_27770</name>
</gene>
<evidence type="ECO:0000256" key="1">
    <source>
        <dbReference type="SAM" id="SignalP"/>
    </source>
</evidence>
<feature type="chain" id="PRO_5044849381" evidence="1">
    <location>
        <begin position="38"/>
        <end position="122"/>
    </location>
</feature>
<keyword evidence="3" id="KW-1185">Reference proteome</keyword>
<dbReference type="EMBL" id="JBFOLK010000008">
    <property type="protein sequence ID" value="KAL2492142.1"/>
    <property type="molecule type" value="Genomic_DNA"/>
</dbReference>
<sequence>MLKQHCLNQNQKSSHALAAYSLLMFLLFSQSLPSIMAVEKVAKPHTWQEAFKILGISWNSDGTLKREIQIPMVNATPPVTDPKKLLVAPSTDIQLSLKNKAYVILYIPVNPPTDTKLPLGTQ</sequence>
<proteinExistence type="predicted"/>
<accession>A0ABD1RWS4</accession>
<evidence type="ECO:0000313" key="2">
    <source>
        <dbReference type="EMBL" id="KAL2492142.1"/>
    </source>
</evidence>
<name>A0ABD1RWS4_9LAMI</name>
<feature type="signal peptide" evidence="1">
    <location>
        <begin position="1"/>
        <end position="37"/>
    </location>
</feature>
<comment type="caution">
    <text evidence="2">The sequence shown here is derived from an EMBL/GenBank/DDBJ whole genome shotgun (WGS) entry which is preliminary data.</text>
</comment>